<sequence>GPAAKKPVSWPCRLDKRMEPDAGVGVGEDRPRDRARRAAENPRDRLGPFYRRSRQGQRPTDPGLALGSTSGGRGDHPLQRRPDRLWAAQERPGGRGRNLLRQGALLRCFQAELDFARGNRRRRHKRRLRERPAGDNCHGRRRGRARAPAHRDTTSRV</sequence>
<evidence type="ECO:0000256" key="1">
    <source>
        <dbReference type="SAM" id="MobiDB-lite"/>
    </source>
</evidence>
<feature type="compositionally biased region" description="Basic residues" evidence="1">
    <location>
        <begin position="120"/>
        <end position="129"/>
    </location>
</feature>
<feature type="compositionally biased region" description="Basic and acidic residues" evidence="1">
    <location>
        <begin position="73"/>
        <end position="84"/>
    </location>
</feature>
<evidence type="ECO:0000313" key="2">
    <source>
        <dbReference type="EMBL" id="CAA9465803.1"/>
    </source>
</evidence>
<name>A0A6J4RAE5_9ACTN</name>
<organism evidence="2">
    <name type="scientific">uncultured Rubrobacteraceae bacterium</name>
    <dbReference type="NCBI Taxonomy" id="349277"/>
    <lineage>
        <taxon>Bacteria</taxon>
        <taxon>Bacillati</taxon>
        <taxon>Actinomycetota</taxon>
        <taxon>Rubrobacteria</taxon>
        <taxon>Rubrobacterales</taxon>
        <taxon>Rubrobacteraceae</taxon>
        <taxon>environmental samples</taxon>
    </lineage>
</organism>
<gene>
    <name evidence="2" type="ORF">AVDCRST_MAG58-3458</name>
</gene>
<accession>A0A6J4RAE5</accession>
<feature type="non-terminal residue" evidence="2">
    <location>
        <position position="157"/>
    </location>
</feature>
<feature type="compositionally biased region" description="Basic and acidic residues" evidence="1">
    <location>
        <begin position="27"/>
        <end position="46"/>
    </location>
</feature>
<reference evidence="2" key="1">
    <citation type="submission" date="2020-02" db="EMBL/GenBank/DDBJ databases">
        <authorList>
            <person name="Meier V. D."/>
        </authorList>
    </citation>
    <scope>NUCLEOTIDE SEQUENCE</scope>
    <source>
        <strain evidence="2">AVDCRST_MAG58</strain>
    </source>
</reference>
<dbReference type="EMBL" id="CADCVF010000070">
    <property type="protein sequence ID" value="CAA9465803.1"/>
    <property type="molecule type" value="Genomic_DNA"/>
</dbReference>
<proteinExistence type="predicted"/>
<feature type="non-terminal residue" evidence="2">
    <location>
        <position position="1"/>
    </location>
</feature>
<dbReference type="AlphaFoldDB" id="A0A6J4RAE5"/>
<protein>
    <submittedName>
        <fullName evidence="2">Uncharacterized protein</fullName>
    </submittedName>
</protein>
<feature type="region of interest" description="Disordered" evidence="1">
    <location>
        <begin position="1"/>
        <end position="100"/>
    </location>
</feature>
<feature type="region of interest" description="Disordered" evidence="1">
    <location>
        <begin position="120"/>
        <end position="157"/>
    </location>
</feature>
<feature type="compositionally biased region" description="Basic residues" evidence="1">
    <location>
        <begin position="139"/>
        <end position="148"/>
    </location>
</feature>